<dbReference type="AlphaFoldDB" id="A0A0E0B3B4"/>
<reference evidence="2" key="1">
    <citation type="submission" date="2015-04" db="UniProtKB">
        <authorList>
            <consortium name="EnsemblPlants"/>
        </authorList>
    </citation>
    <scope>IDENTIFICATION</scope>
</reference>
<keyword evidence="3" id="KW-1185">Reference proteome</keyword>
<feature type="region of interest" description="Disordered" evidence="1">
    <location>
        <begin position="1"/>
        <end position="42"/>
    </location>
</feature>
<organism evidence="2">
    <name type="scientific">Oryza glumipatula</name>
    <dbReference type="NCBI Taxonomy" id="40148"/>
    <lineage>
        <taxon>Eukaryota</taxon>
        <taxon>Viridiplantae</taxon>
        <taxon>Streptophyta</taxon>
        <taxon>Embryophyta</taxon>
        <taxon>Tracheophyta</taxon>
        <taxon>Spermatophyta</taxon>
        <taxon>Magnoliopsida</taxon>
        <taxon>Liliopsida</taxon>
        <taxon>Poales</taxon>
        <taxon>Poaceae</taxon>
        <taxon>BOP clade</taxon>
        <taxon>Oryzoideae</taxon>
        <taxon>Oryzeae</taxon>
        <taxon>Oryzinae</taxon>
        <taxon>Oryza</taxon>
    </lineage>
</organism>
<name>A0A0E0B3B4_9ORYZ</name>
<dbReference type="EnsemblPlants" id="OGLUM09G11640.1">
    <property type="protein sequence ID" value="OGLUM09G11640.1"/>
    <property type="gene ID" value="OGLUM09G11640"/>
</dbReference>
<proteinExistence type="predicted"/>
<feature type="compositionally biased region" description="Basic and acidic residues" evidence="1">
    <location>
        <begin position="33"/>
        <end position="42"/>
    </location>
</feature>
<evidence type="ECO:0000313" key="3">
    <source>
        <dbReference type="Proteomes" id="UP000026961"/>
    </source>
</evidence>
<dbReference type="Proteomes" id="UP000026961">
    <property type="component" value="Chromosome 9"/>
</dbReference>
<sequence>MVGGMRAKRTANEHGATAHGSREVRLPAGPASDAREGEVPRDHGVSARAWLCGGAGPGAGRGLGGAAGVVVIPPSCGHRIQFKLYVLDDEVHLGNKASR</sequence>
<dbReference type="Gramene" id="OGLUM09G11640.1">
    <property type="protein sequence ID" value="OGLUM09G11640.1"/>
    <property type="gene ID" value="OGLUM09G11640"/>
</dbReference>
<accession>A0A0E0B3B4</accession>
<protein>
    <submittedName>
        <fullName evidence="2">Uncharacterized protein</fullName>
    </submittedName>
</protein>
<dbReference type="HOGENOM" id="CLU_2324198_0_0_1"/>
<reference evidence="2" key="2">
    <citation type="submission" date="2018-05" db="EMBL/GenBank/DDBJ databases">
        <title>OgluRS3 (Oryza glumaepatula Reference Sequence Version 3).</title>
        <authorList>
            <person name="Zhang J."/>
            <person name="Kudrna D."/>
            <person name="Lee S."/>
            <person name="Talag J."/>
            <person name="Welchert J."/>
            <person name="Wing R.A."/>
        </authorList>
    </citation>
    <scope>NUCLEOTIDE SEQUENCE [LARGE SCALE GENOMIC DNA]</scope>
</reference>
<evidence type="ECO:0000313" key="2">
    <source>
        <dbReference type="EnsemblPlants" id="OGLUM09G11640.1"/>
    </source>
</evidence>
<evidence type="ECO:0000256" key="1">
    <source>
        <dbReference type="SAM" id="MobiDB-lite"/>
    </source>
</evidence>